<feature type="chain" id="PRO_5047181671" evidence="13">
    <location>
        <begin position="23"/>
        <end position="768"/>
    </location>
</feature>
<dbReference type="Pfam" id="PF00593">
    <property type="entry name" value="TonB_dep_Rec_b-barrel"/>
    <property type="match status" value="1"/>
</dbReference>
<keyword evidence="4" id="KW-0410">Iron transport</keyword>
<dbReference type="SUPFAM" id="SSF56935">
    <property type="entry name" value="Porins"/>
    <property type="match status" value="1"/>
</dbReference>
<dbReference type="PANTHER" id="PTHR32552">
    <property type="entry name" value="FERRICHROME IRON RECEPTOR-RELATED"/>
    <property type="match status" value="1"/>
</dbReference>
<evidence type="ECO:0000256" key="4">
    <source>
        <dbReference type="ARBA" id="ARBA00022496"/>
    </source>
</evidence>
<dbReference type="Pfam" id="PF07715">
    <property type="entry name" value="Plug"/>
    <property type="match status" value="1"/>
</dbReference>
<evidence type="ECO:0000259" key="15">
    <source>
        <dbReference type="Pfam" id="PF07715"/>
    </source>
</evidence>
<name>A0ABU8S2Z2_9SPHN</name>
<evidence type="ECO:0000256" key="11">
    <source>
        <dbReference type="PROSITE-ProRule" id="PRU01360"/>
    </source>
</evidence>
<accession>A0ABU8S2Z2</accession>
<evidence type="ECO:0000313" key="17">
    <source>
        <dbReference type="Proteomes" id="UP001379235"/>
    </source>
</evidence>
<keyword evidence="17" id="KW-1185">Reference proteome</keyword>
<dbReference type="EMBL" id="JBBHJY010000001">
    <property type="protein sequence ID" value="MEJ6008326.1"/>
    <property type="molecule type" value="Genomic_DNA"/>
</dbReference>
<dbReference type="InterPro" id="IPR039426">
    <property type="entry name" value="TonB-dep_rcpt-like"/>
</dbReference>
<keyword evidence="7" id="KW-0406">Ion transport</keyword>
<evidence type="ECO:0000256" key="8">
    <source>
        <dbReference type="ARBA" id="ARBA00023077"/>
    </source>
</evidence>
<feature type="domain" description="TonB-dependent receptor plug" evidence="15">
    <location>
        <begin position="47"/>
        <end position="153"/>
    </location>
</feature>
<dbReference type="Gene3D" id="2.170.130.10">
    <property type="entry name" value="TonB-dependent receptor, plug domain"/>
    <property type="match status" value="1"/>
</dbReference>
<dbReference type="PANTHER" id="PTHR32552:SF81">
    <property type="entry name" value="TONB-DEPENDENT OUTER MEMBRANE RECEPTOR"/>
    <property type="match status" value="1"/>
</dbReference>
<evidence type="ECO:0000256" key="12">
    <source>
        <dbReference type="RuleBase" id="RU003357"/>
    </source>
</evidence>
<keyword evidence="3 11" id="KW-1134">Transmembrane beta strand</keyword>
<comment type="caution">
    <text evidence="16">The sequence shown here is derived from an EMBL/GenBank/DDBJ whole genome shotgun (WGS) entry which is preliminary data.</text>
</comment>
<gene>
    <name evidence="16" type="ORF">WG900_00185</name>
</gene>
<evidence type="ECO:0000256" key="5">
    <source>
        <dbReference type="ARBA" id="ARBA00022692"/>
    </source>
</evidence>
<keyword evidence="10 11" id="KW-0998">Cell outer membrane</keyword>
<feature type="signal peptide" evidence="13">
    <location>
        <begin position="1"/>
        <end position="22"/>
    </location>
</feature>
<dbReference type="InterPro" id="IPR037066">
    <property type="entry name" value="Plug_dom_sf"/>
</dbReference>
<keyword evidence="5 11" id="KW-0812">Transmembrane</keyword>
<evidence type="ECO:0000256" key="9">
    <source>
        <dbReference type="ARBA" id="ARBA00023136"/>
    </source>
</evidence>
<keyword evidence="9 11" id="KW-0472">Membrane</keyword>
<dbReference type="Proteomes" id="UP001379235">
    <property type="component" value="Unassembled WGS sequence"/>
</dbReference>
<evidence type="ECO:0000259" key="14">
    <source>
        <dbReference type="Pfam" id="PF00593"/>
    </source>
</evidence>
<keyword evidence="8 12" id="KW-0798">TonB box</keyword>
<proteinExistence type="inferred from homology"/>
<evidence type="ECO:0000256" key="3">
    <source>
        <dbReference type="ARBA" id="ARBA00022452"/>
    </source>
</evidence>
<dbReference type="RefSeq" id="WP_339963864.1">
    <property type="nucleotide sequence ID" value="NZ_JBBHJY010000001.1"/>
</dbReference>
<dbReference type="InterPro" id="IPR036942">
    <property type="entry name" value="Beta-barrel_TonB_sf"/>
</dbReference>
<sequence>MRSFLISTTGLVAIAMAAPAQAQDAPEAEDNGSEIIVTARKFEERLVDVPVPVSVTTAEQLGRDQIYSVTDLQRVTPALEISQTSGGEVNGGARLRGLGTGVFNASVSPSVAFIVDQVPQGNLTFPILFDIGQVEVLRGPQGTLFGQGASAGVINISTVEPSTSGISVSGSVDFADKGTAGSEVGELTARGAINLPLGEQAAIRFATHYKRELGLQRNTALGLDNDIREFGMRLRALLRLSETVKITLNGEYTRQNSRGWNFFAIAIAPNATTLVDPDGPGPAPTLPVSVYSTNTFKDAAGCKIPVINARAEFYCEDTQTSLINTAAGISSAIDVEISDSVTLTSVTAYRELDRETGSVNFSRRLGVGARTENQESESRQFSQELRVAYDSDALKLVIGGLYSGFRLRTTPIDNTLPFGIAALGKRTGFSVCQNAGAFCVVPVALTYEDTNNNTLAAFADATFSITDQLDLFGGIRYTDYSNTTGVGNNTNYATRVSKVEDNNLSGRIGLSFKPSEDTTLFASYARGYKPPAIVVPTIATDPVTVLKPEKADAFEIGAKMQMGRMQLSANAFYSKVNNFQTQSSVFNTAGALISVTQNISNVTSKGFELGIFGQVTDQISINAGYQFNDVRFPTGFVGNDGVSLAGTQFLNAPKHKFTFSGEFVQPMGGNLELFANTNVVWKSAVLLAQYGNPAYRYPSHAIINGGFGLRDADGKWTLSVFARNLTKQREPTAYLASDFAGTSDGGIRAWPAAGLTARVVGVSAGFKF</sequence>
<reference evidence="16 17" key="1">
    <citation type="submission" date="2024-03" db="EMBL/GenBank/DDBJ databases">
        <authorList>
            <person name="Jo J.-H."/>
        </authorList>
    </citation>
    <scope>NUCLEOTIDE SEQUENCE [LARGE SCALE GENOMIC DNA]</scope>
    <source>
        <strain evidence="16 17">AS3R-12</strain>
    </source>
</reference>
<evidence type="ECO:0000256" key="13">
    <source>
        <dbReference type="SAM" id="SignalP"/>
    </source>
</evidence>
<keyword evidence="6" id="KW-0408">Iron</keyword>
<comment type="similarity">
    <text evidence="11 12">Belongs to the TonB-dependent receptor family.</text>
</comment>
<evidence type="ECO:0000256" key="1">
    <source>
        <dbReference type="ARBA" id="ARBA00004571"/>
    </source>
</evidence>
<dbReference type="InterPro" id="IPR012910">
    <property type="entry name" value="Plug_dom"/>
</dbReference>
<dbReference type="InterPro" id="IPR000531">
    <property type="entry name" value="Beta-barrel_TonB"/>
</dbReference>
<dbReference type="Gene3D" id="2.40.170.20">
    <property type="entry name" value="TonB-dependent receptor, beta-barrel domain"/>
    <property type="match status" value="1"/>
</dbReference>
<keyword evidence="2 11" id="KW-0813">Transport</keyword>
<keyword evidence="16" id="KW-0675">Receptor</keyword>
<evidence type="ECO:0000313" key="16">
    <source>
        <dbReference type="EMBL" id="MEJ6008326.1"/>
    </source>
</evidence>
<keyword evidence="13" id="KW-0732">Signal</keyword>
<evidence type="ECO:0000256" key="6">
    <source>
        <dbReference type="ARBA" id="ARBA00023004"/>
    </source>
</evidence>
<comment type="subcellular location">
    <subcellularLocation>
        <location evidence="1 11">Cell outer membrane</location>
        <topology evidence="1 11">Multi-pass membrane protein</topology>
    </subcellularLocation>
</comment>
<feature type="domain" description="TonB-dependent receptor-like beta-barrel" evidence="14">
    <location>
        <begin position="338"/>
        <end position="725"/>
    </location>
</feature>
<organism evidence="16 17">
    <name type="scientific">Novosphingobium aquae</name>
    <dbReference type="NCBI Taxonomy" id="3133435"/>
    <lineage>
        <taxon>Bacteria</taxon>
        <taxon>Pseudomonadati</taxon>
        <taxon>Pseudomonadota</taxon>
        <taxon>Alphaproteobacteria</taxon>
        <taxon>Sphingomonadales</taxon>
        <taxon>Sphingomonadaceae</taxon>
        <taxon>Novosphingobium</taxon>
    </lineage>
</organism>
<evidence type="ECO:0000256" key="2">
    <source>
        <dbReference type="ARBA" id="ARBA00022448"/>
    </source>
</evidence>
<protein>
    <submittedName>
        <fullName evidence="16">TonB-dependent receptor</fullName>
    </submittedName>
</protein>
<dbReference type="PROSITE" id="PS52016">
    <property type="entry name" value="TONB_DEPENDENT_REC_3"/>
    <property type="match status" value="1"/>
</dbReference>
<evidence type="ECO:0000256" key="10">
    <source>
        <dbReference type="ARBA" id="ARBA00023237"/>
    </source>
</evidence>
<evidence type="ECO:0000256" key="7">
    <source>
        <dbReference type="ARBA" id="ARBA00023065"/>
    </source>
</evidence>